<name>A0AAW0XSX8_CHEQU</name>
<accession>A0AAW0XSX8</accession>
<proteinExistence type="predicted"/>
<keyword evidence="2" id="KW-1185">Reference proteome</keyword>
<comment type="caution">
    <text evidence="1">The sequence shown here is derived from an EMBL/GenBank/DDBJ whole genome shotgun (WGS) entry which is preliminary data.</text>
</comment>
<sequence length="184" mass="20013">WLPWVLEVCYSLLHTLNSWCHRLKMVSLQMVAAAAVVTVVVCGGWCGCENLPQELPQNTTTGEPQRGSRSSSRRTATSIPAFVLANVSSKQQPETPAENVIGKSPCPRGTRGQACRWELARNALSCTSGPCEQCSQGCSSVEPSLWPTCCRDHFLCCRQLASACQQCNTPQLSPFCTAAFKKCT</sequence>
<dbReference type="AlphaFoldDB" id="A0AAW0XSX8"/>
<dbReference type="Proteomes" id="UP001445076">
    <property type="component" value="Unassembled WGS sequence"/>
</dbReference>
<dbReference type="EMBL" id="JARKIK010000026">
    <property type="protein sequence ID" value="KAK8743058.1"/>
    <property type="molecule type" value="Genomic_DNA"/>
</dbReference>
<evidence type="ECO:0000313" key="2">
    <source>
        <dbReference type="Proteomes" id="UP001445076"/>
    </source>
</evidence>
<gene>
    <name evidence="1" type="ORF">OTU49_001504</name>
</gene>
<organism evidence="1 2">
    <name type="scientific">Cherax quadricarinatus</name>
    <name type="common">Australian red claw crayfish</name>
    <dbReference type="NCBI Taxonomy" id="27406"/>
    <lineage>
        <taxon>Eukaryota</taxon>
        <taxon>Metazoa</taxon>
        <taxon>Ecdysozoa</taxon>
        <taxon>Arthropoda</taxon>
        <taxon>Crustacea</taxon>
        <taxon>Multicrustacea</taxon>
        <taxon>Malacostraca</taxon>
        <taxon>Eumalacostraca</taxon>
        <taxon>Eucarida</taxon>
        <taxon>Decapoda</taxon>
        <taxon>Pleocyemata</taxon>
        <taxon>Astacidea</taxon>
        <taxon>Parastacoidea</taxon>
        <taxon>Parastacidae</taxon>
        <taxon>Cherax</taxon>
    </lineage>
</organism>
<protein>
    <submittedName>
        <fullName evidence="1">Uncharacterized protein</fullName>
    </submittedName>
</protein>
<reference evidence="1 2" key="1">
    <citation type="journal article" date="2024" name="BMC Genomics">
        <title>Genome assembly of redclaw crayfish (Cherax quadricarinatus) provides insights into its immune adaptation and hypoxia tolerance.</title>
        <authorList>
            <person name="Liu Z."/>
            <person name="Zheng J."/>
            <person name="Li H."/>
            <person name="Fang K."/>
            <person name="Wang S."/>
            <person name="He J."/>
            <person name="Zhou D."/>
            <person name="Weng S."/>
            <person name="Chi M."/>
            <person name="Gu Z."/>
            <person name="He J."/>
            <person name="Li F."/>
            <person name="Wang M."/>
        </authorList>
    </citation>
    <scope>NUCLEOTIDE SEQUENCE [LARGE SCALE GENOMIC DNA]</scope>
    <source>
        <strain evidence="1">ZL_2023a</strain>
    </source>
</reference>
<feature type="non-terminal residue" evidence="1">
    <location>
        <position position="1"/>
    </location>
</feature>
<evidence type="ECO:0000313" key="1">
    <source>
        <dbReference type="EMBL" id="KAK8743058.1"/>
    </source>
</evidence>